<evidence type="ECO:0000313" key="2">
    <source>
        <dbReference type="Proteomes" id="UP001159363"/>
    </source>
</evidence>
<reference evidence="1 2" key="1">
    <citation type="submission" date="2023-02" db="EMBL/GenBank/DDBJ databases">
        <title>LHISI_Scaffold_Assembly.</title>
        <authorList>
            <person name="Stuart O.P."/>
            <person name="Cleave R."/>
            <person name="Magrath M.J.L."/>
            <person name="Mikheyev A.S."/>
        </authorList>
    </citation>
    <scope>NUCLEOTIDE SEQUENCE [LARGE SCALE GENOMIC DNA]</scope>
    <source>
        <strain evidence="1">Daus_M_001</strain>
        <tissue evidence="1">Leg muscle</tissue>
    </source>
</reference>
<evidence type="ECO:0000313" key="1">
    <source>
        <dbReference type="EMBL" id="KAJ8872188.1"/>
    </source>
</evidence>
<dbReference type="EMBL" id="JARBHB010000011">
    <property type="protein sequence ID" value="KAJ8872188.1"/>
    <property type="molecule type" value="Genomic_DNA"/>
</dbReference>
<keyword evidence="2" id="KW-1185">Reference proteome</keyword>
<proteinExistence type="predicted"/>
<comment type="caution">
    <text evidence="1">The sequence shown here is derived from an EMBL/GenBank/DDBJ whole genome shotgun (WGS) entry which is preliminary data.</text>
</comment>
<gene>
    <name evidence="1" type="ORF">PR048_025790</name>
</gene>
<protein>
    <submittedName>
        <fullName evidence="1">Uncharacterized protein</fullName>
    </submittedName>
</protein>
<accession>A0ABQ9GJH9</accession>
<name>A0ABQ9GJH9_9NEOP</name>
<sequence>MHCGQVEEIWLFTATTLLDPHFKGKVFSDRTYLDTAEISLQQEAEKIVYQSNRAEGEKLEPLALPDTGTTKLAQAEKTSKKNILKHPQQLCFQNDILALLGS</sequence>
<organism evidence="1 2">
    <name type="scientific">Dryococelus australis</name>
    <dbReference type="NCBI Taxonomy" id="614101"/>
    <lineage>
        <taxon>Eukaryota</taxon>
        <taxon>Metazoa</taxon>
        <taxon>Ecdysozoa</taxon>
        <taxon>Arthropoda</taxon>
        <taxon>Hexapoda</taxon>
        <taxon>Insecta</taxon>
        <taxon>Pterygota</taxon>
        <taxon>Neoptera</taxon>
        <taxon>Polyneoptera</taxon>
        <taxon>Phasmatodea</taxon>
        <taxon>Verophasmatodea</taxon>
        <taxon>Anareolatae</taxon>
        <taxon>Phasmatidae</taxon>
        <taxon>Eurycanthinae</taxon>
        <taxon>Dryococelus</taxon>
    </lineage>
</organism>
<dbReference type="Proteomes" id="UP001159363">
    <property type="component" value="Chromosome 10"/>
</dbReference>